<dbReference type="SUPFAM" id="SSF54695">
    <property type="entry name" value="POZ domain"/>
    <property type="match status" value="1"/>
</dbReference>
<feature type="domain" description="BTB" evidence="2">
    <location>
        <begin position="28"/>
        <end position="98"/>
    </location>
</feature>
<evidence type="ECO:0000256" key="1">
    <source>
        <dbReference type="SAM" id="MobiDB-lite"/>
    </source>
</evidence>
<accession>A0ABZ2X5G4</accession>
<gene>
    <name evidence="3" type="ORF">QYS62_009388</name>
</gene>
<feature type="region of interest" description="Disordered" evidence="1">
    <location>
        <begin position="1"/>
        <end position="23"/>
    </location>
</feature>
<dbReference type="InterPro" id="IPR000210">
    <property type="entry name" value="BTB/POZ_dom"/>
</dbReference>
<dbReference type="InterPro" id="IPR011333">
    <property type="entry name" value="SKP1/BTB/POZ_sf"/>
</dbReference>
<keyword evidence="4" id="KW-1185">Reference proteome</keyword>
<proteinExistence type="predicted"/>
<dbReference type="EMBL" id="CP151264">
    <property type="protein sequence ID" value="WZH48219.1"/>
    <property type="molecule type" value="Genomic_DNA"/>
</dbReference>
<organism evidence="3 4">
    <name type="scientific">Fusarium acuminatum</name>
    <dbReference type="NCBI Taxonomy" id="5515"/>
    <lineage>
        <taxon>Eukaryota</taxon>
        <taxon>Fungi</taxon>
        <taxon>Dikarya</taxon>
        <taxon>Ascomycota</taxon>
        <taxon>Pezizomycotina</taxon>
        <taxon>Sordariomycetes</taxon>
        <taxon>Hypocreomycetidae</taxon>
        <taxon>Hypocreales</taxon>
        <taxon>Nectriaceae</taxon>
        <taxon>Fusarium</taxon>
        <taxon>Fusarium tricinctum species complex</taxon>
    </lineage>
</organism>
<name>A0ABZ2X5G4_9HYPO</name>
<sequence>MSQESPQTNSTEEKDQDDTSPWVVIPGGNIMLIVGQDEMEIQAGSEFLGHISPFFRAMFSSNMEEGQALRDNTGSNSVPIKLPVDDPEAVYFGLQALYGADPESFNIPARTIRDISIFADKYDMTTRFLPMATLWLAAAPLTMDLPDRQAGWDLLVASYWFGLAKPFYIMSQFLLGTNIPLLEYALGLEDQNLGLRLALAIEQVRLANVYRGDEIGLCLDCFRTARTCDVQRQPGCRYEGRHLW</sequence>
<feature type="compositionally biased region" description="Polar residues" evidence="1">
    <location>
        <begin position="1"/>
        <end position="10"/>
    </location>
</feature>
<evidence type="ECO:0000259" key="2">
    <source>
        <dbReference type="PROSITE" id="PS50097"/>
    </source>
</evidence>
<protein>
    <recommendedName>
        <fullName evidence="2">BTB domain-containing protein</fullName>
    </recommendedName>
</protein>
<dbReference type="Proteomes" id="UP001489902">
    <property type="component" value="Chromosome 5"/>
</dbReference>
<reference evidence="3 4" key="1">
    <citation type="submission" date="2024-04" db="EMBL/GenBank/DDBJ databases">
        <title>Complete genome sequence of Fusarium acuminatum.</title>
        <authorList>
            <person name="Lan B."/>
        </authorList>
    </citation>
    <scope>NUCLEOTIDE SEQUENCE [LARGE SCALE GENOMIC DNA]</scope>
    <source>
        <strain evidence="3">1A</strain>
    </source>
</reference>
<dbReference type="PROSITE" id="PS50097">
    <property type="entry name" value="BTB"/>
    <property type="match status" value="1"/>
</dbReference>
<evidence type="ECO:0000313" key="3">
    <source>
        <dbReference type="EMBL" id="WZH48219.1"/>
    </source>
</evidence>
<evidence type="ECO:0000313" key="4">
    <source>
        <dbReference type="Proteomes" id="UP001489902"/>
    </source>
</evidence>
<dbReference type="Gene3D" id="3.30.710.10">
    <property type="entry name" value="Potassium Channel Kv1.1, Chain A"/>
    <property type="match status" value="1"/>
</dbReference>
<dbReference type="CDD" id="cd18186">
    <property type="entry name" value="BTB_POZ_ZBTB_KLHL-like"/>
    <property type="match status" value="1"/>
</dbReference>